<dbReference type="InterPro" id="IPR037185">
    <property type="entry name" value="EmrE-like"/>
</dbReference>
<dbReference type="STRING" id="643562.Daes_0304"/>
<gene>
    <name evidence="8" type="ordered locus">Daes_0304</name>
</gene>
<feature type="transmembrane region" description="Helical" evidence="6">
    <location>
        <begin position="85"/>
        <end position="108"/>
    </location>
</feature>
<feature type="transmembrane region" description="Helical" evidence="6">
    <location>
        <begin position="198"/>
        <end position="217"/>
    </location>
</feature>
<dbReference type="PANTHER" id="PTHR32322:SF18">
    <property type="entry name" value="S-ADENOSYLMETHIONINE_S-ADENOSYLHOMOCYSTEINE TRANSPORTER"/>
    <property type="match status" value="1"/>
</dbReference>
<feature type="transmembrane region" description="Helical" evidence="6">
    <location>
        <begin position="292"/>
        <end position="309"/>
    </location>
</feature>
<name>E6VWC4_PSEA9</name>
<dbReference type="InterPro" id="IPR050638">
    <property type="entry name" value="AA-Vitamin_Transporters"/>
</dbReference>
<feature type="transmembrane region" description="Helical" evidence="6">
    <location>
        <begin position="229"/>
        <end position="255"/>
    </location>
</feature>
<dbReference type="PANTHER" id="PTHR32322">
    <property type="entry name" value="INNER MEMBRANE TRANSPORTER"/>
    <property type="match status" value="1"/>
</dbReference>
<evidence type="ECO:0000313" key="9">
    <source>
        <dbReference type="Proteomes" id="UP000002191"/>
    </source>
</evidence>
<evidence type="ECO:0000313" key="8">
    <source>
        <dbReference type="EMBL" id="ADU61330.1"/>
    </source>
</evidence>
<keyword evidence="3 6" id="KW-0812">Transmembrane</keyword>
<evidence type="ECO:0000256" key="1">
    <source>
        <dbReference type="ARBA" id="ARBA00004651"/>
    </source>
</evidence>
<evidence type="ECO:0000256" key="2">
    <source>
        <dbReference type="ARBA" id="ARBA00022475"/>
    </source>
</evidence>
<dbReference type="OrthoDB" id="9799821at2"/>
<dbReference type="eggNOG" id="COG0697">
    <property type="taxonomic scope" value="Bacteria"/>
</dbReference>
<feature type="transmembrane region" description="Helical" evidence="6">
    <location>
        <begin position="267"/>
        <end position="286"/>
    </location>
</feature>
<keyword evidence="9" id="KW-1185">Reference proteome</keyword>
<organism evidence="8 9">
    <name type="scientific">Pseudodesulfovibrio aespoeensis (strain ATCC 700646 / DSM 10631 / Aspo-2)</name>
    <name type="common">Desulfovibrio aespoeensis</name>
    <dbReference type="NCBI Taxonomy" id="643562"/>
    <lineage>
        <taxon>Bacteria</taxon>
        <taxon>Pseudomonadati</taxon>
        <taxon>Thermodesulfobacteriota</taxon>
        <taxon>Desulfovibrionia</taxon>
        <taxon>Desulfovibrionales</taxon>
        <taxon>Desulfovibrionaceae</taxon>
    </lineage>
</organism>
<accession>E6VWC4</accession>
<dbReference type="PROSITE" id="PS51257">
    <property type="entry name" value="PROKAR_LIPOPROTEIN"/>
    <property type="match status" value="1"/>
</dbReference>
<evidence type="ECO:0000259" key="7">
    <source>
        <dbReference type="Pfam" id="PF00892"/>
    </source>
</evidence>
<feature type="transmembrane region" description="Helical" evidence="6">
    <location>
        <begin position="114"/>
        <end position="135"/>
    </location>
</feature>
<dbReference type="Pfam" id="PF00892">
    <property type="entry name" value="EamA"/>
    <property type="match status" value="2"/>
</dbReference>
<evidence type="ECO:0000256" key="5">
    <source>
        <dbReference type="ARBA" id="ARBA00023136"/>
    </source>
</evidence>
<dbReference type="RefSeq" id="WP_013513267.1">
    <property type="nucleotide sequence ID" value="NC_014844.1"/>
</dbReference>
<keyword evidence="4 6" id="KW-1133">Transmembrane helix</keyword>
<evidence type="ECO:0000256" key="4">
    <source>
        <dbReference type="ARBA" id="ARBA00022989"/>
    </source>
</evidence>
<dbReference type="Proteomes" id="UP000002191">
    <property type="component" value="Chromosome"/>
</dbReference>
<comment type="subcellular location">
    <subcellularLocation>
        <location evidence="1">Cell membrane</location>
        <topology evidence="1">Multi-pass membrane protein</topology>
    </subcellularLocation>
</comment>
<dbReference type="AlphaFoldDB" id="E6VWC4"/>
<feature type="transmembrane region" description="Helical" evidence="6">
    <location>
        <begin position="172"/>
        <end position="191"/>
    </location>
</feature>
<dbReference type="InterPro" id="IPR000620">
    <property type="entry name" value="EamA_dom"/>
</dbReference>
<dbReference type="EMBL" id="CP002431">
    <property type="protein sequence ID" value="ADU61330.1"/>
    <property type="molecule type" value="Genomic_DNA"/>
</dbReference>
<feature type="transmembrane region" description="Helical" evidence="6">
    <location>
        <begin position="26"/>
        <end position="47"/>
    </location>
</feature>
<feature type="transmembrane region" description="Helical" evidence="6">
    <location>
        <begin position="53"/>
        <end position="73"/>
    </location>
</feature>
<feature type="domain" description="EamA" evidence="7">
    <location>
        <begin position="173"/>
        <end position="309"/>
    </location>
</feature>
<keyword evidence="2" id="KW-1003">Cell membrane</keyword>
<sequence precursor="true">MTRPSLSPSLSPSGASRATPSPASAYACLALAMVIVGSSVVAGKIMVAELPVFLASALRFVLALAILLPLLRIREGGLPRLSRRSWLLLAGQSLCGSFLFTVCLLHGLKLTTPASAGIITATTPACMGLLAWVFLRDRPTRRTGAGMVLSVLGVLAVNAMGGEPGGIAPAPLTGNLLVLCAVGFESLFLLVRKGVPEPLTPLAASTIISLFGLVWFLPMGCVELAATDLAAVSLIGWLSVAYYGAFVTVLAYVFWFAGITRVSASTAGVFTAVMPVSALVLSATLLGEPVGWPQLAGCVCVLGGIVLISRR</sequence>
<dbReference type="GO" id="GO:0005886">
    <property type="term" value="C:plasma membrane"/>
    <property type="evidence" value="ECO:0007669"/>
    <property type="project" value="UniProtKB-SubCell"/>
</dbReference>
<evidence type="ECO:0000256" key="6">
    <source>
        <dbReference type="SAM" id="Phobius"/>
    </source>
</evidence>
<proteinExistence type="predicted"/>
<dbReference type="KEGG" id="das:Daes_0304"/>
<dbReference type="Gene3D" id="1.10.3730.20">
    <property type="match status" value="2"/>
</dbReference>
<reference evidence="8 9" key="2">
    <citation type="journal article" date="2014" name="Genome Announc.">
        <title>Complete Genome Sequence of the Subsurface, Mesophilic Sulfate-Reducing Bacterium Desulfovibrio aespoeensis Aspo-2.</title>
        <authorList>
            <person name="Pedersen K."/>
            <person name="Bengtsson A."/>
            <person name="Edlund J."/>
            <person name="Rabe L."/>
            <person name="Hazen T."/>
            <person name="Chakraborty R."/>
            <person name="Goodwin L."/>
            <person name="Shapiro N."/>
        </authorList>
    </citation>
    <scope>NUCLEOTIDE SEQUENCE [LARGE SCALE GENOMIC DNA]</scope>
    <source>
        <strain evidence="9">ATCC 700646 / DSM 10631 / Aspo-2</strain>
    </source>
</reference>
<dbReference type="SUPFAM" id="SSF103481">
    <property type="entry name" value="Multidrug resistance efflux transporter EmrE"/>
    <property type="match status" value="2"/>
</dbReference>
<feature type="transmembrane region" description="Helical" evidence="6">
    <location>
        <begin position="142"/>
        <end position="160"/>
    </location>
</feature>
<feature type="domain" description="EamA" evidence="7">
    <location>
        <begin position="25"/>
        <end position="158"/>
    </location>
</feature>
<reference evidence="9" key="1">
    <citation type="submission" date="2010-12" db="EMBL/GenBank/DDBJ databases">
        <title>Complete sequence of Desulfovibrio aespoeensis Aspo-2.</title>
        <authorList>
            <consortium name="US DOE Joint Genome Institute"/>
            <person name="Lucas S."/>
            <person name="Copeland A."/>
            <person name="Lapidus A."/>
            <person name="Cheng J.-F."/>
            <person name="Goodwin L."/>
            <person name="Pitluck S."/>
            <person name="Chertkov O."/>
            <person name="Misra M."/>
            <person name="Detter J.C."/>
            <person name="Han C."/>
            <person name="Tapia R."/>
            <person name="Land M."/>
            <person name="Hauser L."/>
            <person name="Kyrpides N."/>
            <person name="Ivanova N."/>
            <person name="Ovchinnikova G."/>
            <person name="Pedersen K."/>
            <person name="Jagevall S."/>
            <person name="Hazen T."/>
            <person name="Woyke T."/>
        </authorList>
    </citation>
    <scope>NUCLEOTIDE SEQUENCE [LARGE SCALE GENOMIC DNA]</scope>
    <source>
        <strain evidence="9">ATCC 700646 / DSM 10631 / Aspo-2</strain>
    </source>
</reference>
<evidence type="ECO:0000256" key="3">
    <source>
        <dbReference type="ARBA" id="ARBA00022692"/>
    </source>
</evidence>
<dbReference type="HOGENOM" id="CLU_033863_4_3_7"/>
<keyword evidence="5 6" id="KW-0472">Membrane</keyword>
<protein>
    <recommendedName>
        <fullName evidence="7">EamA domain-containing protein</fullName>
    </recommendedName>
</protein>